<dbReference type="AlphaFoldDB" id="E3M9F1"/>
<dbReference type="GO" id="GO:0008270">
    <property type="term" value="F:zinc ion binding"/>
    <property type="evidence" value="ECO:0007669"/>
    <property type="project" value="UniProtKB-KW"/>
</dbReference>
<proteinExistence type="inferred from homology"/>
<keyword evidence="5" id="KW-0805">Transcription regulation</keyword>
<evidence type="ECO:0000313" key="11">
    <source>
        <dbReference type="EMBL" id="EFO96196.1"/>
    </source>
</evidence>
<dbReference type="InterPro" id="IPR013088">
    <property type="entry name" value="Znf_NHR/GATA"/>
</dbReference>
<evidence type="ECO:0000256" key="3">
    <source>
        <dbReference type="ARBA" id="ARBA00022771"/>
    </source>
</evidence>
<dbReference type="Proteomes" id="UP000008281">
    <property type="component" value="Unassembled WGS sequence"/>
</dbReference>
<protein>
    <recommendedName>
        <fullName evidence="10">Nuclear receptor domain-containing protein</fullName>
    </recommendedName>
</protein>
<name>E3M9F1_CAERE</name>
<organism evidence="12">
    <name type="scientific">Caenorhabditis remanei</name>
    <name type="common">Caenorhabditis vulgaris</name>
    <dbReference type="NCBI Taxonomy" id="31234"/>
    <lineage>
        <taxon>Eukaryota</taxon>
        <taxon>Metazoa</taxon>
        <taxon>Ecdysozoa</taxon>
        <taxon>Nematoda</taxon>
        <taxon>Chromadorea</taxon>
        <taxon>Rhabditida</taxon>
        <taxon>Rhabditina</taxon>
        <taxon>Rhabditomorpha</taxon>
        <taxon>Rhabditoidea</taxon>
        <taxon>Rhabditidae</taxon>
        <taxon>Peloderinae</taxon>
        <taxon>Caenorhabditis</taxon>
    </lineage>
</organism>
<dbReference type="OrthoDB" id="6355676at2759"/>
<keyword evidence="3" id="KW-0863">Zinc-finger</keyword>
<evidence type="ECO:0000256" key="2">
    <source>
        <dbReference type="ARBA" id="ARBA00022723"/>
    </source>
</evidence>
<dbReference type="SMART" id="SM00399">
    <property type="entry name" value="ZnF_C4"/>
    <property type="match status" value="1"/>
</dbReference>
<keyword evidence="7" id="KW-0804">Transcription</keyword>
<dbReference type="Gene3D" id="3.30.50.10">
    <property type="entry name" value="Erythroid Transcription Factor GATA-1, subunit A"/>
    <property type="match status" value="1"/>
</dbReference>
<evidence type="ECO:0000259" key="10">
    <source>
        <dbReference type="PROSITE" id="PS51030"/>
    </source>
</evidence>
<reference evidence="11" key="1">
    <citation type="submission" date="2007-07" db="EMBL/GenBank/DDBJ databases">
        <title>PCAP assembly of the Caenorhabditis remanei genome.</title>
        <authorList>
            <consortium name="The Caenorhabditis remanei Sequencing Consortium"/>
            <person name="Wilson R.K."/>
        </authorList>
    </citation>
    <scope>NUCLEOTIDE SEQUENCE [LARGE SCALE GENOMIC DNA]</scope>
    <source>
        <strain evidence="11">PB4641</strain>
    </source>
</reference>
<dbReference type="EMBL" id="DS268430">
    <property type="protein sequence ID" value="EFO96196.1"/>
    <property type="molecule type" value="Genomic_DNA"/>
</dbReference>
<evidence type="ECO:0000256" key="6">
    <source>
        <dbReference type="ARBA" id="ARBA00023125"/>
    </source>
</evidence>
<keyword evidence="2" id="KW-0479">Metal-binding</keyword>
<keyword evidence="4" id="KW-0862">Zinc</keyword>
<keyword evidence="8" id="KW-0675">Receptor</keyword>
<evidence type="ECO:0000256" key="9">
    <source>
        <dbReference type="ARBA" id="ARBA00023242"/>
    </source>
</evidence>
<dbReference type="InParanoid" id="E3M9F1"/>
<keyword evidence="12" id="KW-1185">Reference proteome</keyword>
<accession>E3M9F1</accession>
<dbReference type="InterPro" id="IPR050234">
    <property type="entry name" value="Nuclear_hormone_rcpt_NR1"/>
</dbReference>
<comment type="similarity">
    <text evidence="1">Belongs to the nuclear hormone receptor family.</text>
</comment>
<evidence type="ECO:0000313" key="12">
    <source>
        <dbReference type="Proteomes" id="UP000008281"/>
    </source>
</evidence>
<dbReference type="PROSITE" id="PS51030">
    <property type="entry name" value="NUCLEAR_REC_DBD_2"/>
    <property type="match status" value="1"/>
</dbReference>
<evidence type="ECO:0000256" key="1">
    <source>
        <dbReference type="ARBA" id="ARBA00005993"/>
    </source>
</evidence>
<gene>
    <name evidence="11" type="ORF">CRE_14664</name>
</gene>
<evidence type="ECO:0000256" key="4">
    <source>
        <dbReference type="ARBA" id="ARBA00022833"/>
    </source>
</evidence>
<dbReference type="eggNOG" id="KOG3575">
    <property type="taxonomic scope" value="Eukaryota"/>
</dbReference>
<dbReference type="PANTHER" id="PTHR24082:SF283">
    <property type="entry name" value="NUCLEAR HORMONE RECEPTOR HR96"/>
    <property type="match status" value="1"/>
</dbReference>
<dbReference type="InterPro" id="IPR001628">
    <property type="entry name" value="Znf_hrmn_rcpt"/>
</dbReference>
<dbReference type="GO" id="GO:0000122">
    <property type="term" value="P:negative regulation of transcription by RNA polymerase II"/>
    <property type="evidence" value="ECO:0007669"/>
    <property type="project" value="TreeGrafter"/>
</dbReference>
<dbReference type="HOGENOM" id="CLU_1504828_0_0_1"/>
<dbReference type="SUPFAM" id="SSF57716">
    <property type="entry name" value="Glucocorticoid receptor-like (DNA-binding domain)"/>
    <property type="match status" value="1"/>
</dbReference>
<evidence type="ECO:0000256" key="7">
    <source>
        <dbReference type="ARBA" id="ARBA00023163"/>
    </source>
</evidence>
<dbReference type="GO" id="GO:0045944">
    <property type="term" value="P:positive regulation of transcription by RNA polymerase II"/>
    <property type="evidence" value="ECO:0007669"/>
    <property type="project" value="TreeGrafter"/>
</dbReference>
<sequence>MFFRRNANSVYTEGCKFDGKCEITVETRRFCKGCRLEKCFEVGMRKEWIMTEEKKTQKRKIIEENRIKRNKENSSAVEANGEVGYALEDDSVYTVPNSSLTPQSDTVTHPSISLKISSPSTSAKNLLLNKLEQTSSDMVIVPKKVLTQLLQENSKTPCICTCSCGRYPQGSCFVNEVKK</sequence>
<dbReference type="Pfam" id="PF00105">
    <property type="entry name" value="zf-C4"/>
    <property type="match status" value="1"/>
</dbReference>
<dbReference type="GO" id="GO:0004879">
    <property type="term" value="F:nuclear receptor activity"/>
    <property type="evidence" value="ECO:0007669"/>
    <property type="project" value="TreeGrafter"/>
</dbReference>
<evidence type="ECO:0000256" key="5">
    <source>
        <dbReference type="ARBA" id="ARBA00023015"/>
    </source>
</evidence>
<dbReference type="GO" id="GO:0000978">
    <property type="term" value="F:RNA polymerase II cis-regulatory region sequence-specific DNA binding"/>
    <property type="evidence" value="ECO:0007669"/>
    <property type="project" value="TreeGrafter"/>
</dbReference>
<dbReference type="GO" id="GO:0030154">
    <property type="term" value="P:cell differentiation"/>
    <property type="evidence" value="ECO:0007669"/>
    <property type="project" value="TreeGrafter"/>
</dbReference>
<keyword evidence="9" id="KW-0539">Nucleus</keyword>
<keyword evidence="6" id="KW-0238">DNA-binding</keyword>
<dbReference type="PANTHER" id="PTHR24082">
    <property type="entry name" value="NUCLEAR HORMONE RECEPTOR"/>
    <property type="match status" value="1"/>
</dbReference>
<feature type="domain" description="Nuclear receptor" evidence="10">
    <location>
        <begin position="1"/>
        <end position="51"/>
    </location>
</feature>
<dbReference type="STRING" id="31234.E3M9F1"/>
<evidence type="ECO:0000256" key="8">
    <source>
        <dbReference type="ARBA" id="ARBA00023170"/>
    </source>
</evidence>